<feature type="chain" id="PRO_5037081002" evidence="2">
    <location>
        <begin position="25"/>
        <end position="205"/>
    </location>
</feature>
<sequence>MHTKGFSLAAALLGLLGASSAALAQQNLYAGADIGNFDTENLLGHCTTQKVDSCPDSVPYIRVKAGVQANEMFAVEGHFAWTQRMTATDADNPANTSASSQLEYTSYGLAGVARAELLQGTVPGLYGFGRIGLHMWELESGVSGTGQGNRDKLEALAEDGTDLMYGVGVQYLMSDRMVLEGGYDEYNGGLWSDMSGFRVGMSYSF</sequence>
<protein>
    <submittedName>
        <fullName evidence="4">Outer membrane beta-barrel protein</fullName>
    </submittedName>
</protein>
<reference evidence="4" key="1">
    <citation type="submission" date="2020-10" db="EMBL/GenBank/DDBJ databases">
        <title>An improved Amphimedon queenslandica hologenome assembly reveals how three proteobacterial symbionts can extend the metabolic phenotypic of their marine sponge host.</title>
        <authorList>
            <person name="Degnan B."/>
            <person name="Degnan S."/>
            <person name="Xiang X."/>
        </authorList>
    </citation>
    <scope>NUCLEOTIDE SEQUENCE</scope>
    <source>
        <strain evidence="4">AqS2</strain>
    </source>
</reference>
<evidence type="ECO:0000313" key="5">
    <source>
        <dbReference type="Proteomes" id="UP000604381"/>
    </source>
</evidence>
<name>A0A930UE13_9GAMM</name>
<accession>A0A930UE13</accession>
<dbReference type="InterPro" id="IPR011250">
    <property type="entry name" value="OMP/PagP_B-barrel"/>
</dbReference>
<keyword evidence="5" id="KW-1185">Reference proteome</keyword>
<evidence type="ECO:0000256" key="1">
    <source>
        <dbReference type="ARBA" id="ARBA00022729"/>
    </source>
</evidence>
<dbReference type="AlphaFoldDB" id="A0A930UE13"/>
<evidence type="ECO:0000313" key="4">
    <source>
        <dbReference type="EMBL" id="MBF2735838.1"/>
    </source>
</evidence>
<evidence type="ECO:0000256" key="2">
    <source>
        <dbReference type="SAM" id="SignalP"/>
    </source>
</evidence>
<proteinExistence type="predicted"/>
<dbReference type="Pfam" id="PF13505">
    <property type="entry name" value="OMP_b-brl"/>
    <property type="match status" value="1"/>
</dbReference>
<dbReference type="EMBL" id="JADHEI010000053">
    <property type="protein sequence ID" value="MBF2735838.1"/>
    <property type="molecule type" value="Genomic_DNA"/>
</dbReference>
<feature type="domain" description="Outer membrane protein beta-barrel" evidence="3">
    <location>
        <begin position="10"/>
        <end position="205"/>
    </location>
</feature>
<dbReference type="SUPFAM" id="SSF56925">
    <property type="entry name" value="OMPA-like"/>
    <property type="match status" value="1"/>
</dbReference>
<comment type="caution">
    <text evidence="4">The sequence shown here is derived from an EMBL/GenBank/DDBJ whole genome shotgun (WGS) entry which is preliminary data.</text>
</comment>
<gene>
    <name evidence="4" type="ORF">ISN26_07205</name>
</gene>
<feature type="signal peptide" evidence="2">
    <location>
        <begin position="1"/>
        <end position="24"/>
    </location>
</feature>
<keyword evidence="1 2" id="KW-0732">Signal</keyword>
<dbReference type="InterPro" id="IPR027385">
    <property type="entry name" value="Beta-barrel_OMP"/>
</dbReference>
<dbReference type="Gene3D" id="2.40.160.20">
    <property type="match status" value="1"/>
</dbReference>
<evidence type="ECO:0000259" key="3">
    <source>
        <dbReference type="Pfam" id="PF13505"/>
    </source>
</evidence>
<organism evidence="4 5">
    <name type="scientific">Candidatus Amphirhobacter heronislandensis</name>
    <dbReference type="NCBI Taxonomy" id="1732024"/>
    <lineage>
        <taxon>Bacteria</taxon>
        <taxon>Pseudomonadati</taxon>
        <taxon>Pseudomonadota</taxon>
        <taxon>Gammaproteobacteria</taxon>
        <taxon>Candidatus Tethybacterales</taxon>
        <taxon>Candidatus Tethybacteraceae</taxon>
        <taxon>Candidatus Amphirhobacter</taxon>
    </lineage>
</organism>
<dbReference type="Proteomes" id="UP000604381">
    <property type="component" value="Unassembled WGS sequence"/>
</dbReference>